<organism evidence="2 3">
    <name type="scientific">Pigmentiphaga litoralis</name>
    <dbReference type="NCBI Taxonomy" id="516702"/>
    <lineage>
        <taxon>Bacteria</taxon>
        <taxon>Pseudomonadati</taxon>
        <taxon>Pseudomonadota</taxon>
        <taxon>Betaproteobacteria</taxon>
        <taxon>Burkholderiales</taxon>
        <taxon>Alcaligenaceae</taxon>
        <taxon>Pigmentiphaga</taxon>
    </lineage>
</organism>
<evidence type="ECO:0000313" key="3">
    <source>
        <dbReference type="Proteomes" id="UP000542125"/>
    </source>
</evidence>
<accession>A0A7Y9IQ90</accession>
<evidence type="ECO:0000313" key="2">
    <source>
        <dbReference type="EMBL" id="NYE81086.1"/>
    </source>
</evidence>
<comment type="caution">
    <text evidence="2">The sequence shown here is derived from an EMBL/GenBank/DDBJ whole genome shotgun (WGS) entry which is preliminary data.</text>
</comment>
<sequence length="116" mass="12891">MSAQDLIDAHFAIWNDPDPASRLPRFAAVYRPDVVVADYEGEVTGFAKVNDLIDRVQRENAGFVFTPEPVVWNHGLGRVVWGYGPPEDPDRVRGEDIFTIREGLLATLHVFIDAGG</sequence>
<dbReference type="RefSeq" id="WP_179582759.1">
    <property type="nucleotide sequence ID" value="NZ_JACBYR010000001.1"/>
</dbReference>
<dbReference type="Gene3D" id="3.10.450.50">
    <property type="match status" value="1"/>
</dbReference>
<dbReference type="InterPro" id="IPR037401">
    <property type="entry name" value="SnoaL-like"/>
</dbReference>
<dbReference type="Pfam" id="PF12680">
    <property type="entry name" value="SnoaL_2"/>
    <property type="match status" value="1"/>
</dbReference>
<evidence type="ECO:0000259" key="1">
    <source>
        <dbReference type="Pfam" id="PF12680"/>
    </source>
</evidence>
<keyword evidence="3" id="KW-1185">Reference proteome</keyword>
<name>A0A7Y9IQ90_9BURK</name>
<dbReference type="Proteomes" id="UP000542125">
    <property type="component" value="Unassembled WGS sequence"/>
</dbReference>
<dbReference type="AlphaFoldDB" id="A0A7Y9IQ90"/>
<proteinExistence type="predicted"/>
<dbReference type="EMBL" id="JACBYR010000001">
    <property type="protein sequence ID" value="NYE81086.1"/>
    <property type="molecule type" value="Genomic_DNA"/>
</dbReference>
<reference evidence="2 3" key="1">
    <citation type="submission" date="2020-07" db="EMBL/GenBank/DDBJ databases">
        <title>Genomic Encyclopedia of Type Strains, Phase IV (KMG-V): Genome sequencing to study the core and pangenomes of soil and plant-associated prokaryotes.</title>
        <authorList>
            <person name="Whitman W."/>
        </authorList>
    </citation>
    <scope>NUCLEOTIDE SEQUENCE [LARGE SCALE GENOMIC DNA]</scope>
    <source>
        <strain evidence="2 3">SAS40</strain>
    </source>
</reference>
<dbReference type="SUPFAM" id="SSF54427">
    <property type="entry name" value="NTF2-like"/>
    <property type="match status" value="1"/>
</dbReference>
<feature type="domain" description="SnoaL-like" evidence="1">
    <location>
        <begin position="8"/>
        <end position="106"/>
    </location>
</feature>
<protein>
    <recommendedName>
        <fullName evidence="1">SnoaL-like domain-containing protein</fullName>
    </recommendedName>
</protein>
<dbReference type="InterPro" id="IPR032710">
    <property type="entry name" value="NTF2-like_dom_sf"/>
</dbReference>
<gene>
    <name evidence="2" type="ORF">FHW18_000357</name>
</gene>